<dbReference type="CDD" id="cd11710">
    <property type="entry name" value="GINS_A_psf1"/>
    <property type="match status" value="1"/>
</dbReference>
<feature type="domain" description="Golgin subfamily A conserved" evidence="10">
    <location>
        <begin position="572"/>
        <end position="722"/>
    </location>
</feature>
<proteinExistence type="inferred from homology"/>
<dbReference type="GO" id="GO:0000137">
    <property type="term" value="C:Golgi cis cisterna"/>
    <property type="evidence" value="ECO:0007669"/>
    <property type="project" value="TreeGrafter"/>
</dbReference>
<evidence type="ECO:0000313" key="12">
    <source>
        <dbReference type="Proteomes" id="UP000663874"/>
    </source>
</evidence>
<feature type="compositionally biased region" description="Polar residues" evidence="8">
    <location>
        <begin position="558"/>
        <end position="577"/>
    </location>
</feature>
<accession>A0A819DQL8</accession>
<comment type="subcellular location">
    <subcellularLocation>
        <location evidence="1">Nucleus</location>
    </subcellularLocation>
</comment>
<dbReference type="InterPro" id="IPR024858">
    <property type="entry name" value="GOLGA"/>
</dbReference>
<feature type="coiled-coil region" evidence="7">
    <location>
        <begin position="635"/>
        <end position="669"/>
    </location>
</feature>
<evidence type="ECO:0000256" key="7">
    <source>
        <dbReference type="SAM" id="Coils"/>
    </source>
</evidence>
<dbReference type="AlphaFoldDB" id="A0A819DQL8"/>
<dbReference type="InterPro" id="IPR005339">
    <property type="entry name" value="GINS_Psf1"/>
</dbReference>
<reference evidence="11" key="1">
    <citation type="submission" date="2021-02" db="EMBL/GenBank/DDBJ databases">
        <authorList>
            <person name="Nowell W R."/>
        </authorList>
    </citation>
    <scope>NUCLEOTIDE SEQUENCE</scope>
</reference>
<keyword evidence="5" id="KW-0539">Nucleus</keyword>
<feature type="region of interest" description="Disordered" evidence="8">
    <location>
        <begin position="725"/>
        <end position="748"/>
    </location>
</feature>
<feature type="coiled-coil region" evidence="7">
    <location>
        <begin position="88"/>
        <end position="428"/>
    </location>
</feature>
<evidence type="ECO:0000256" key="5">
    <source>
        <dbReference type="ARBA" id="ARBA00023242"/>
    </source>
</evidence>
<organism evidence="11 12">
    <name type="scientific">Rotaria sordida</name>
    <dbReference type="NCBI Taxonomy" id="392033"/>
    <lineage>
        <taxon>Eukaryota</taxon>
        <taxon>Metazoa</taxon>
        <taxon>Spiralia</taxon>
        <taxon>Gnathifera</taxon>
        <taxon>Rotifera</taxon>
        <taxon>Eurotatoria</taxon>
        <taxon>Bdelloidea</taxon>
        <taxon>Philodinida</taxon>
        <taxon>Philodinidae</taxon>
        <taxon>Rotaria</taxon>
    </lineage>
</organism>
<evidence type="ECO:0000256" key="4">
    <source>
        <dbReference type="ARBA" id="ARBA00023054"/>
    </source>
</evidence>
<dbReference type="Pfam" id="PF15070">
    <property type="entry name" value="GOLGA2L5"/>
    <property type="match status" value="1"/>
</dbReference>
<keyword evidence="4 7" id="KW-0175">Coiled coil</keyword>
<evidence type="ECO:0000313" key="11">
    <source>
        <dbReference type="EMBL" id="CAF3835235.1"/>
    </source>
</evidence>
<evidence type="ECO:0000259" key="9">
    <source>
        <dbReference type="Pfam" id="PF05916"/>
    </source>
</evidence>
<dbReference type="PANTHER" id="PTHR10881:SF46">
    <property type="entry name" value="GOLGIN SUBFAMILY A MEMBER 2"/>
    <property type="match status" value="1"/>
</dbReference>
<name>A0A819DQL8_9BILA</name>
<dbReference type="InterPro" id="IPR021151">
    <property type="entry name" value="GINS_A"/>
</dbReference>
<evidence type="ECO:0000256" key="3">
    <source>
        <dbReference type="ARBA" id="ARBA00022705"/>
    </source>
</evidence>
<dbReference type="PANTHER" id="PTHR10881">
    <property type="entry name" value="GOLGIN SUBFAMILY A MEMBER-RELATED"/>
    <property type="match status" value="1"/>
</dbReference>
<comment type="caution">
    <text evidence="11">The sequence shown here is derived from an EMBL/GenBank/DDBJ whole genome shotgun (WGS) entry which is preliminary data.</text>
</comment>
<evidence type="ECO:0000256" key="1">
    <source>
        <dbReference type="ARBA" id="ARBA00004123"/>
    </source>
</evidence>
<protein>
    <recommendedName>
        <fullName evidence="6">GINS complex subunit 1</fullName>
    </recommendedName>
</protein>
<dbReference type="EMBL" id="CAJOBE010002647">
    <property type="protein sequence ID" value="CAF3835235.1"/>
    <property type="molecule type" value="Genomic_DNA"/>
</dbReference>
<dbReference type="GO" id="GO:0005801">
    <property type="term" value="C:cis-Golgi network"/>
    <property type="evidence" value="ECO:0007669"/>
    <property type="project" value="TreeGrafter"/>
</dbReference>
<evidence type="ECO:0000256" key="2">
    <source>
        <dbReference type="ARBA" id="ARBA00006677"/>
    </source>
</evidence>
<dbReference type="SUPFAM" id="SSF158573">
    <property type="entry name" value="GINS helical bundle-like"/>
    <property type="match status" value="1"/>
</dbReference>
<dbReference type="InterPro" id="IPR043976">
    <property type="entry name" value="GOLGA_cons_dom"/>
</dbReference>
<keyword evidence="3" id="KW-0235">DNA replication</keyword>
<feature type="region of interest" description="Disordered" evidence="8">
    <location>
        <begin position="545"/>
        <end position="577"/>
    </location>
</feature>
<feature type="coiled-coil region" evidence="7">
    <location>
        <begin position="481"/>
        <end position="529"/>
    </location>
</feature>
<dbReference type="GO" id="GO:0032580">
    <property type="term" value="C:Golgi cisterna membrane"/>
    <property type="evidence" value="ECO:0007669"/>
    <property type="project" value="TreeGrafter"/>
</dbReference>
<evidence type="ECO:0000259" key="10">
    <source>
        <dbReference type="Pfam" id="PF15070"/>
    </source>
</evidence>
<comment type="similarity">
    <text evidence="2">Belongs to the GINS1/PSF1 family.</text>
</comment>
<gene>
    <name evidence="11" type="ORF">FNK824_LOCUS17003</name>
</gene>
<dbReference type="GO" id="GO:0000811">
    <property type="term" value="C:GINS complex"/>
    <property type="evidence" value="ECO:0007669"/>
    <property type="project" value="InterPro"/>
</dbReference>
<dbReference type="Gene3D" id="1.20.58.1030">
    <property type="match status" value="1"/>
</dbReference>
<sequence length="1038" mass="121092">MVDNEKRENLANARRKLKKFRDQRQQQQNGNDHLTFTADTNGIDGTSSESIINYTNTSRTIPQDVSTFVNEQQAILNGMHENLTKSPVLELEEQNRQYVLLIENQKQQRARLEDQRQFDAGSSMSGRLSQTQPDMDFARQIEHKYRRDLEHLQEQLEIHVQTIGILVAEKTDLSAKLSQSVKQLERKQNEMDEVQGRLKASRERVEELEKQTQNSTFNAHKREMAVKESDKEIDRLKTENIRQSQMIEDLKQNLNELDGKVNNRQNINDQLNNEIIKLQQKLEQSEIRLEQFQSINDPSMANKYEQQIEELQRIVSLKTNEAEALLSSINQMRSDYDQMHIQYQQYNTNIQRHIQELNDQINQLVQTNNLLESEQEAIKQAYEMKLTEIHKDQTVNHHTINDDLVLERDSLRQENQLFKNAIDEWSKRFEEIRLENEHITKILIEKDTRIAELEENNGKVPENQMDHEKLLQTIHEDKTTLSRAIAQNKQLKDQLTELQDGFIKISNDNMNLTNQIQSQEYLNKQLNERLAQNEHLVQNEHQLQEVQTTTHHEREVQNDQQTQTLSNNDQEQQESTNQQLNELLEENKSLRKRLLQFEQPSESQLLSDIQLNDSSSLSSIGSVVDDTHQLQNGFVEKIIQRFNRAMRDNADLQDRAQQLEHLILQLQSETDTIGDYISLYQQQRQQLHRRYQEKDDYIKQLTHDRLGLQRKLSELETLLMRGLNKPSTDVTDQQKSIQNETNSLNQQPTVDENEWPELVDNILSTSATSEQTIPLYNDKITIATSPSLPSLSNFDEETKIRILTLLKELGESNNSSSKTDNSSTTKLAFVGKNLYMLAAKAHELIKELDRSRDTILPPYNIETIRLCQLEANELFRQNYEDVQIVVQATTDNTGTNTAPTLMPTISIRHAAIQRIKRCLLAYVYHRMNKIKSLRWSIGPVLPEYIRNNLSIDELEFFSNYNQTLSSYMRSIGNNHALDLTTFMIPPKKLFAHIKCIQDYGPYETSDGTIIQLTFNSEHYVLTSDAEHLIQRKIAEHIV</sequence>
<feature type="region of interest" description="Disordered" evidence="8">
    <location>
        <begin position="19"/>
        <end position="47"/>
    </location>
</feature>
<evidence type="ECO:0000256" key="8">
    <source>
        <dbReference type="SAM" id="MobiDB-lite"/>
    </source>
</evidence>
<feature type="domain" description="GINS subunit" evidence="9">
    <location>
        <begin position="895"/>
        <end position="971"/>
    </location>
</feature>
<dbReference type="Pfam" id="PF05916">
    <property type="entry name" value="Sld5"/>
    <property type="match status" value="1"/>
</dbReference>
<dbReference type="GO" id="GO:0007030">
    <property type="term" value="P:Golgi organization"/>
    <property type="evidence" value="ECO:0007669"/>
    <property type="project" value="TreeGrafter"/>
</dbReference>
<dbReference type="GO" id="GO:0006260">
    <property type="term" value="P:DNA replication"/>
    <property type="evidence" value="ECO:0007669"/>
    <property type="project" value="UniProtKB-KW"/>
</dbReference>
<dbReference type="Proteomes" id="UP000663874">
    <property type="component" value="Unassembled WGS sequence"/>
</dbReference>
<evidence type="ECO:0000256" key="6">
    <source>
        <dbReference type="ARBA" id="ARBA00030870"/>
    </source>
</evidence>
<feature type="compositionally biased region" description="Polar residues" evidence="8">
    <location>
        <begin position="29"/>
        <end position="47"/>
    </location>
</feature>
<dbReference type="InterPro" id="IPR036224">
    <property type="entry name" value="GINS_bundle-like_dom_sf"/>
</dbReference>